<sequence length="112" mass="12893">MSEEDKGKIHLTAVMAAIAAMAGSMGVSLPDISDMRFERRFPDPLPEDTVNNMCQRDFMDYCRNQLWDRCAQKTHQKPFDELTYSEKIGVDLEVMLDIMRAMEQARNEDAKT</sequence>
<dbReference type="AlphaFoldDB" id="A0A0F9NXS3"/>
<comment type="caution">
    <text evidence="2">The sequence shown here is derived from an EMBL/GenBank/DDBJ whole genome shotgun (WGS) entry which is preliminary data.</text>
</comment>
<organism evidence="2">
    <name type="scientific">marine sediment metagenome</name>
    <dbReference type="NCBI Taxonomy" id="412755"/>
    <lineage>
        <taxon>unclassified sequences</taxon>
        <taxon>metagenomes</taxon>
        <taxon>ecological metagenomes</taxon>
    </lineage>
</organism>
<keyword evidence="1" id="KW-0812">Transmembrane</keyword>
<accession>A0A0F9NXS3</accession>
<feature type="transmembrane region" description="Helical" evidence="1">
    <location>
        <begin position="12"/>
        <end position="30"/>
    </location>
</feature>
<gene>
    <name evidence="2" type="ORF">LCGC14_0971440</name>
</gene>
<protein>
    <submittedName>
        <fullName evidence="2">Uncharacterized protein</fullName>
    </submittedName>
</protein>
<name>A0A0F9NXS3_9ZZZZ</name>
<dbReference type="EMBL" id="LAZR01003572">
    <property type="protein sequence ID" value="KKN16882.1"/>
    <property type="molecule type" value="Genomic_DNA"/>
</dbReference>
<reference evidence="2" key="1">
    <citation type="journal article" date="2015" name="Nature">
        <title>Complex archaea that bridge the gap between prokaryotes and eukaryotes.</title>
        <authorList>
            <person name="Spang A."/>
            <person name="Saw J.H."/>
            <person name="Jorgensen S.L."/>
            <person name="Zaremba-Niedzwiedzka K."/>
            <person name="Martijn J."/>
            <person name="Lind A.E."/>
            <person name="van Eijk R."/>
            <person name="Schleper C."/>
            <person name="Guy L."/>
            <person name="Ettema T.J."/>
        </authorList>
    </citation>
    <scope>NUCLEOTIDE SEQUENCE</scope>
</reference>
<keyword evidence="1" id="KW-0472">Membrane</keyword>
<proteinExistence type="predicted"/>
<evidence type="ECO:0000313" key="2">
    <source>
        <dbReference type="EMBL" id="KKN16882.1"/>
    </source>
</evidence>
<evidence type="ECO:0000256" key="1">
    <source>
        <dbReference type="SAM" id="Phobius"/>
    </source>
</evidence>
<keyword evidence="1" id="KW-1133">Transmembrane helix</keyword>